<accession>A0ABQ8GAT6</accession>
<dbReference type="PANTHER" id="PTHR47803:SF1">
    <property type="entry name" value="TRNA-SPECIFIC ADENOSINE DEAMINASE 1"/>
    <property type="match status" value="1"/>
</dbReference>
<comment type="caution">
    <text evidence="2">The sequence shown here is derived from an EMBL/GenBank/DDBJ whole genome shotgun (WGS) entry which is preliminary data.</text>
</comment>
<evidence type="ECO:0000313" key="2">
    <source>
        <dbReference type="EMBL" id="KAH7047529.1"/>
    </source>
</evidence>
<organism evidence="2 3">
    <name type="scientific">Macrophomina phaseolina</name>
    <dbReference type="NCBI Taxonomy" id="35725"/>
    <lineage>
        <taxon>Eukaryota</taxon>
        <taxon>Fungi</taxon>
        <taxon>Dikarya</taxon>
        <taxon>Ascomycota</taxon>
        <taxon>Pezizomycotina</taxon>
        <taxon>Dothideomycetes</taxon>
        <taxon>Dothideomycetes incertae sedis</taxon>
        <taxon>Botryosphaeriales</taxon>
        <taxon>Botryosphaeriaceae</taxon>
        <taxon>Macrophomina</taxon>
    </lineage>
</organism>
<gene>
    <name evidence="2" type="ORF">B0J12DRAFT_125847</name>
</gene>
<feature type="domain" description="A to I editase" evidence="1">
    <location>
        <begin position="50"/>
        <end position="243"/>
    </location>
</feature>
<proteinExistence type="predicted"/>
<evidence type="ECO:0000313" key="3">
    <source>
        <dbReference type="Proteomes" id="UP000774617"/>
    </source>
</evidence>
<dbReference type="Proteomes" id="UP000774617">
    <property type="component" value="Unassembled WGS sequence"/>
</dbReference>
<reference evidence="2 3" key="1">
    <citation type="journal article" date="2021" name="Nat. Commun.">
        <title>Genetic determinants of endophytism in the Arabidopsis root mycobiome.</title>
        <authorList>
            <person name="Mesny F."/>
            <person name="Miyauchi S."/>
            <person name="Thiergart T."/>
            <person name="Pickel B."/>
            <person name="Atanasova L."/>
            <person name="Karlsson M."/>
            <person name="Huettel B."/>
            <person name="Barry K.W."/>
            <person name="Haridas S."/>
            <person name="Chen C."/>
            <person name="Bauer D."/>
            <person name="Andreopoulos W."/>
            <person name="Pangilinan J."/>
            <person name="LaButti K."/>
            <person name="Riley R."/>
            <person name="Lipzen A."/>
            <person name="Clum A."/>
            <person name="Drula E."/>
            <person name="Henrissat B."/>
            <person name="Kohler A."/>
            <person name="Grigoriev I.V."/>
            <person name="Martin F.M."/>
            <person name="Hacquard S."/>
        </authorList>
    </citation>
    <scope>NUCLEOTIDE SEQUENCE [LARGE SCALE GENOMIC DNA]</scope>
    <source>
        <strain evidence="2 3">MPI-SDFR-AT-0080</strain>
    </source>
</reference>
<dbReference type="InterPro" id="IPR002466">
    <property type="entry name" value="A_deamin"/>
</dbReference>
<dbReference type="PROSITE" id="PS50141">
    <property type="entry name" value="A_DEAMIN_EDITASE"/>
    <property type="match status" value="1"/>
</dbReference>
<sequence>MPPSPDDVQACVLSTFAALPAKCKPRAREWVPLAGLVLSREGGSKLACVALGTGMKCLPAAKVPTAHGVVLHDWHAEILALRAFSRFLIDECAALAASSERVSDFVRRRDASEICRAAPQPFAIKSSVEIHMYCSEAPCGDASMELTMDAQDDPTPWSLPANPTPAAPEVAAAVLDVGLPGRGYFSELGVVRRKPARPDAPPTLSKSCTDKIALKQSTSLLNAAASLLLDPRNAYLSTLVLPESQHVPAATTRAFSSTGRMASLVHDKTNAWPSGYLFRPFQVHTASREFEWSRRSGQPGQTLIPCNLSALYTPQRQEVIINGSLQGRKQGDVKGASAVSRRAMWSAVAGVVRQLEHDACPEISQLVGAIAESREYASLKQSPLLLERQQVKDIAKRNALCGWVKNVADDSFNID</sequence>
<keyword evidence="3" id="KW-1185">Reference proteome</keyword>
<dbReference type="EMBL" id="JAGTJR010000016">
    <property type="protein sequence ID" value="KAH7047529.1"/>
    <property type="molecule type" value="Genomic_DNA"/>
</dbReference>
<dbReference type="PANTHER" id="PTHR47803">
    <property type="entry name" value="TRNA-SPECIFIC ADENOSINE DEAMINASE 1"/>
    <property type="match status" value="1"/>
</dbReference>
<name>A0ABQ8GAT6_9PEZI</name>
<dbReference type="SMART" id="SM00552">
    <property type="entry name" value="ADEAMc"/>
    <property type="match status" value="1"/>
</dbReference>
<evidence type="ECO:0000259" key="1">
    <source>
        <dbReference type="PROSITE" id="PS50141"/>
    </source>
</evidence>
<dbReference type="Pfam" id="PF02137">
    <property type="entry name" value="A_deamin"/>
    <property type="match status" value="1"/>
</dbReference>
<protein>
    <submittedName>
        <fullName evidence="2">Adenosine-deaminase</fullName>
    </submittedName>
</protein>
<dbReference type="InterPro" id="IPR042935">
    <property type="entry name" value="Tad1"/>
</dbReference>